<comment type="similarity">
    <text evidence="2">Belongs to the polyprenol kinase family.</text>
</comment>
<dbReference type="PANTHER" id="PTHR32523">
    <property type="entry name" value="PHYTOL KINASE 1, CHLOROPLASTIC"/>
    <property type="match status" value="1"/>
</dbReference>
<evidence type="ECO:0000256" key="7">
    <source>
        <dbReference type="ARBA" id="ARBA00022777"/>
    </source>
</evidence>
<dbReference type="Proteomes" id="UP000027120">
    <property type="component" value="Unassembled WGS sequence"/>
</dbReference>
<evidence type="ECO:0000256" key="9">
    <source>
        <dbReference type="ARBA" id="ARBA00022989"/>
    </source>
</evidence>
<evidence type="ECO:0000256" key="3">
    <source>
        <dbReference type="ARBA" id="ARBA00022528"/>
    </source>
</evidence>
<protein>
    <submittedName>
        <fullName evidence="12">Uncharacterized protein</fullName>
    </submittedName>
</protein>
<keyword evidence="9 11" id="KW-1133">Transmembrane helix</keyword>
<keyword evidence="10 11" id="KW-0472">Membrane</keyword>
<dbReference type="PANTHER" id="PTHR32523:SF7">
    <property type="entry name" value="FARNESOL KINASE, CHLOROPLASTIC"/>
    <property type="match status" value="1"/>
</dbReference>
<evidence type="ECO:0000313" key="13">
    <source>
        <dbReference type="Proteomes" id="UP000027120"/>
    </source>
</evidence>
<evidence type="ECO:0000256" key="1">
    <source>
        <dbReference type="ARBA" id="ARBA00004508"/>
    </source>
</evidence>
<keyword evidence="4" id="KW-0934">Plastid</keyword>
<keyword evidence="3" id="KW-0150">Chloroplast</keyword>
<proteinExistence type="inferred from homology"/>
<accession>A0A067FUS9</accession>
<dbReference type="AlphaFoldDB" id="A0A067FUS9"/>
<gene>
    <name evidence="12" type="ORF">CISIN_1g022935mg</name>
</gene>
<keyword evidence="8" id="KW-0809">Transit peptide</keyword>
<sequence length="244" mass="26849">MPLTTANFSICPSIFLRRIRVRSPSPKFPPRFSQFSISRPNLTSPSAAMLLPQNPVLSDVCASAVSAAVAASCLRLWEETARRDLFDQKLNRKLVHISIGLIFMLCWPLFSSGPRGAILASLTPGVNIIRMLLVGSGMWKDEATVKSMSRYGDRRELLTGPLYYAITITLACVIYWRNSPNGIAAICNLCAGDGKETESLCMPVLSSLFTGLSAVQYLNLFSCKLDIKNCICTFTDIFAINYCS</sequence>
<keyword evidence="13" id="KW-1185">Reference proteome</keyword>
<name>A0A067FUS9_CITSI</name>
<evidence type="ECO:0000256" key="6">
    <source>
        <dbReference type="ARBA" id="ARBA00022692"/>
    </source>
</evidence>
<evidence type="ECO:0000256" key="2">
    <source>
        <dbReference type="ARBA" id="ARBA00010794"/>
    </source>
</evidence>
<dbReference type="GO" id="GO:0031969">
    <property type="term" value="C:chloroplast membrane"/>
    <property type="evidence" value="ECO:0007669"/>
    <property type="project" value="UniProtKB-SubCell"/>
</dbReference>
<evidence type="ECO:0000256" key="10">
    <source>
        <dbReference type="ARBA" id="ARBA00023136"/>
    </source>
</evidence>
<evidence type="ECO:0000256" key="5">
    <source>
        <dbReference type="ARBA" id="ARBA00022679"/>
    </source>
</evidence>
<keyword evidence="6 11" id="KW-0812">Transmembrane</keyword>
<evidence type="ECO:0000256" key="11">
    <source>
        <dbReference type="SAM" id="Phobius"/>
    </source>
</evidence>
<feature type="transmembrane region" description="Helical" evidence="11">
    <location>
        <begin position="157"/>
        <end position="176"/>
    </location>
</feature>
<reference evidence="12 13" key="1">
    <citation type="submission" date="2014-04" db="EMBL/GenBank/DDBJ databases">
        <authorList>
            <consortium name="International Citrus Genome Consortium"/>
            <person name="Gmitter F."/>
            <person name="Chen C."/>
            <person name="Farmerie W."/>
            <person name="Harkins T."/>
            <person name="Desany B."/>
            <person name="Mohiuddin M."/>
            <person name="Kodira C."/>
            <person name="Borodovsky M."/>
            <person name="Lomsadze A."/>
            <person name="Burns P."/>
            <person name="Jenkins J."/>
            <person name="Prochnik S."/>
            <person name="Shu S."/>
            <person name="Chapman J."/>
            <person name="Pitluck S."/>
            <person name="Schmutz J."/>
            <person name="Rokhsar D."/>
        </authorList>
    </citation>
    <scope>NUCLEOTIDE SEQUENCE</scope>
</reference>
<feature type="transmembrane region" description="Helical" evidence="11">
    <location>
        <begin position="94"/>
        <end position="110"/>
    </location>
</feature>
<dbReference type="EMBL" id="KK784898">
    <property type="protein sequence ID" value="KDO66966.1"/>
    <property type="molecule type" value="Genomic_DNA"/>
</dbReference>
<feature type="transmembrane region" description="Helical" evidence="11">
    <location>
        <begin position="116"/>
        <end position="136"/>
    </location>
</feature>
<dbReference type="InterPro" id="IPR039606">
    <property type="entry name" value="Phytol/farnesol_kinase"/>
</dbReference>
<keyword evidence="5" id="KW-0808">Transferase</keyword>
<organism evidence="12 13">
    <name type="scientific">Citrus sinensis</name>
    <name type="common">Sweet orange</name>
    <name type="synonym">Citrus aurantium var. sinensis</name>
    <dbReference type="NCBI Taxonomy" id="2711"/>
    <lineage>
        <taxon>Eukaryota</taxon>
        <taxon>Viridiplantae</taxon>
        <taxon>Streptophyta</taxon>
        <taxon>Embryophyta</taxon>
        <taxon>Tracheophyta</taxon>
        <taxon>Spermatophyta</taxon>
        <taxon>Magnoliopsida</taxon>
        <taxon>eudicotyledons</taxon>
        <taxon>Gunneridae</taxon>
        <taxon>Pentapetalae</taxon>
        <taxon>rosids</taxon>
        <taxon>malvids</taxon>
        <taxon>Sapindales</taxon>
        <taxon>Rutaceae</taxon>
        <taxon>Aurantioideae</taxon>
        <taxon>Citrus</taxon>
    </lineage>
</organism>
<evidence type="ECO:0000256" key="8">
    <source>
        <dbReference type="ARBA" id="ARBA00022946"/>
    </source>
</evidence>
<evidence type="ECO:0000313" key="12">
    <source>
        <dbReference type="EMBL" id="KDO66966.1"/>
    </source>
</evidence>
<keyword evidence="7" id="KW-0418">Kinase</keyword>
<dbReference type="GO" id="GO:0016301">
    <property type="term" value="F:kinase activity"/>
    <property type="evidence" value="ECO:0007669"/>
    <property type="project" value="UniProtKB-KW"/>
</dbReference>
<comment type="subcellular location">
    <subcellularLocation>
        <location evidence="1">Plastid</location>
        <location evidence="1">Chloroplast membrane</location>
        <topology evidence="1">Multi-pass membrane protein</topology>
    </subcellularLocation>
</comment>
<evidence type="ECO:0000256" key="4">
    <source>
        <dbReference type="ARBA" id="ARBA00022640"/>
    </source>
</evidence>